<evidence type="ECO:0000313" key="1">
    <source>
        <dbReference type="EMBL" id="MFC4717760.1"/>
    </source>
</evidence>
<gene>
    <name evidence="1" type="ORF">ACFO7V_16685</name>
</gene>
<comment type="caution">
    <text evidence="1">The sequence shown here is derived from an EMBL/GenBank/DDBJ whole genome shotgun (WGS) entry which is preliminary data.</text>
</comment>
<dbReference type="Proteomes" id="UP001595884">
    <property type="component" value="Unassembled WGS sequence"/>
</dbReference>
<keyword evidence="2" id="KW-1185">Reference proteome</keyword>
<dbReference type="RefSeq" id="WP_346058774.1">
    <property type="nucleotide sequence ID" value="NZ_BAAAVQ010000005.1"/>
</dbReference>
<reference evidence="2" key="1">
    <citation type="journal article" date="2019" name="Int. J. Syst. Evol. Microbiol.">
        <title>The Global Catalogue of Microorganisms (GCM) 10K type strain sequencing project: providing services to taxonomists for standard genome sequencing and annotation.</title>
        <authorList>
            <consortium name="The Broad Institute Genomics Platform"/>
            <consortium name="The Broad Institute Genome Sequencing Center for Infectious Disease"/>
            <person name="Wu L."/>
            <person name="Ma J."/>
        </authorList>
    </citation>
    <scope>NUCLEOTIDE SEQUENCE [LARGE SCALE GENOMIC DNA]</scope>
    <source>
        <strain evidence="2">CGMCC 1.12849</strain>
    </source>
</reference>
<protein>
    <submittedName>
        <fullName evidence="1">Uncharacterized protein</fullName>
    </submittedName>
</protein>
<sequence>MSKTFKSASSERKVRIWEANLGVAVCVEDPITNEATSTQIAPSDAPALALAILESAGYGEEVDTDGSPDGHVRVAKYYLYEGVKAHASITAKAKEQAELEAEALELYKAHTSYHHAKSLSETASPSRWLAVARKAREIGAKK</sequence>
<accession>A0ABV9MQ85</accession>
<evidence type="ECO:0000313" key="2">
    <source>
        <dbReference type="Proteomes" id="UP001595884"/>
    </source>
</evidence>
<name>A0ABV9MQ85_9MICC</name>
<dbReference type="EMBL" id="JBHSHE010000082">
    <property type="protein sequence ID" value="MFC4717760.1"/>
    <property type="molecule type" value="Genomic_DNA"/>
</dbReference>
<proteinExistence type="predicted"/>
<organism evidence="1 2">
    <name type="scientific">Glutamicibacter bergerei</name>
    <dbReference type="NCBI Taxonomy" id="256702"/>
    <lineage>
        <taxon>Bacteria</taxon>
        <taxon>Bacillati</taxon>
        <taxon>Actinomycetota</taxon>
        <taxon>Actinomycetes</taxon>
        <taxon>Micrococcales</taxon>
        <taxon>Micrococcaceae</taxon>
        <taxon>Glutamicibacter</taxon>
    </lineage>
</organism>